<evidence type="ECO:0000256" key="1">
    <source>
        <dbReference type="PROSITE-ProRule" id="PRU00042"/>
    </source>
</evidence>
<evidence type="ECO:0000313" key="4">
    <source>
        <dbReference type="EMBL" id="KNC99628.1"/>
    </source>
</evidence>
<accession>A0A0L0HFS6</accession>
<evidence type="ECO:0000256" key="2">
    <source>
        <dbReference type="SAM" id="MobiDB-lite"/>
    </source>
</evidence>
<feature type="domain" description="C2H2-type" evidence="3">
    <location>
        <begin position="446"/>
        <end position="476"/>
    </location>
</feature>
<evidence type="ECO:0000313" key="5">
    <source>
        <dbReference type="Proteomes" id="UP000053201"/>
    </source>
</evidence>
<dbReference type="VEuPathDB" id="FungiDB:SPPG_05014"/>
<feature type="compositionally biased region" description="Polar residues" evidence="2">
    <location>
        <begin position="201"/>
        <end position="233"/>
    </location>
</feature>
<feature type="region of interest" description="Disordered" evidence="2">
    <location>
        <begin position="971"/>
        <end position="993"/>
    </location>
</feature>
<dbReference type="AlphaFoldDB" id="A0A0L0HFS6"/>
<dbReference type="Gene3D" id="3.30.160.60">
    <property type="entry name" value="Classic Zinc Finger"/>
    <property type="match status" value="1"/>
</dbReference>
<protein>
    <recommendedName>
        <fullName evidence="3">C2H2-type domain-containing protein</fullName>
    </recommendedName>
</protein>
<dbReference type="EMBL" id="KQ257457">
    <property type="protein sequence ID" value="KNC99628.1"/>
    <property type="molecule type" value="Genomic_DNA"/>
</dbReference>
<dbReference type="PROSITE" id="PS50157">
    <property type="entry name" value="ZINC_FINGER_C2H2_2"/>
    <property type="match status" value="1"/>
</dbReference>
<feature type="region of interest" description="Disordered" evidence="2">
    <location>
        <begin position="736"/>
        <end position="869"/>
    </location>
</feature>
<organism evidence="4 5">
    <name type="scientific">Spizellomyces punctatus (strain DAOM BR117)</name>
    <dbReference type="NCBI Taxonomy" id="645134"/>
    <lineage>
        <taxon>Eukaryota</taxon>
        <taxon>Fungi</taxon>
        <taxon>Fungi incertae sedis</taxon>
        <taxon>Chytridiomycota</taxon>
        <taxon>Chytridiomycota incertae sedis</taxon>
        <taxon>Chytridiomycetes</taxon>
        <taxon>Spizellomycetales</taxon>
        <taxon>Spizellomycetaceae</taxon>
        <taxon>Spizellomyces</taxon>
    </lineage>
</organism>
<name>A0A0L0HFS6_SPIPD</name>
<feature type="compositionally biased region" description="Low complexity" evidence="2">
    <location>
        <begin position="820"/>
        <end position="831"/>
    </location>
</feature>
<dbReference type="GeneID" id="27688434"/>
<keyword evidence="1" id="KW-0863">Zinc-finger</keyword>
<feature type="compositionally biased region" description="Basic and acidic residues" evidence="2">
    <location>
        <begin position="838"/>
        <end position="850"/>
    </location>
</feature>
<dbReference type="InterPro" id="IPR013087">
    <property type="entry name" value="Znf_C2H2_type"/>
</dbReference>
<dbReference type="PROSITE" id="PS00028">
    <property type="entry name" value="ZINC_FINGER_C2H2_1"/>
    <property type="match status" value="1"/>
</dbReference>
<feature type="compositionally biased region" description="Polar residues" evidence="2">
    <location>
        <begin position="767"/>
        <end position="778"/>
    </location>
</feature>
<sequence length="1038" mass="113403">MSRATPSILAALHSTVPCKRPLMMLDELGLEDRKGYEEPTAKRVRSEDKAPVTTVTKRVDVETCTDAPEGIDATRTLSTGETKKTCIKVEEVGRLDPEAHHFDCQKGEMSIATVAADTQREDVSNDDGEQSAEIVISEVTHGKAQILPEGLDPAEYHDPTVSQSQPRDPSIAGHVAFAAANELYLPPFLRSIYGDGPSLHQPPQNHNPRPSPQNSRPFDVQSLTTPVCHNTSRPGKLRKGSQTSESLWWQRKQFVCDFKTTNVELYRWHTTHLKVTEQKVMAEARAAAAYATTTKIWKPNTTHPATFTCIQASSSTASQSTLPTLAPRPTDSPCRPQFFPDPETDVELGLLRDAVSGRLVMTCPAAFAVKGRLERHKNGKNPAQWTGGARESDYVFTAATGNPIGRLGEENAWEEDGPVAVSVKGKGKGRGRAKARKPFSFERMMYVCSWPVCGREFTKRGELQEHVVNIHQIPVPTAVEKQPWIFSPKFSMVPLQNGDSLNWISSAAVAASTRSVSEILEWFRKGVWNVMAWKLGKMIELSGLRAGAQDNPVNLTTGMEDGPIATGYVRTVDMDCRLNEFVRELDMQLVEGEMICWVAGSNLQVDSIIRSEMSTVSPNRKLRDHARALAAGTRPTPVVTAFEIDPTQIPFPTVAELLKEFGQILVASLVEYGLLQTIDQGSRPSSLAVDMDRFQAVVEQWSAEQLVRKAVKFVLEAQETEARRLGLATVGSIPIDKASVGGESRSTPKRTVHRSTPAPKSRGKTSVDMQSHCRSTSAIKPRDKASVDLQSPHGSTPAIKSKDKSTVDMQGPPSRILSPAETNTAAVEANTPKGRSRRNADDQLSGKENRLMAQRATPPKVKPRRPRATAETVTRVIAAAAREREKAALAAAAAMTATDALPSKPASPVQHDELQSSDLCPYSEAATPCTESLLSSSSAFQYSPELFLHFTTDVTHLHPPTAIQYDPDDGLPANALPPTPGTTPSVGRTHTPSVKEFNTPIEFKGTIALRTPGTTPVAGRGRKCEDAQKDGMFTWKWK</sequence>
<dbReference type="InParanoid" id="A0A0L0HFS6"/>
<keyword evidence="5" id="KW-1185">Reference proteome</keyword>
<feature type="region of interest" description="Disordered" evidence="2">
    <location>
        <begin position="195"/>
        <end position="243"/>
    </location>
</feature>
<reference evidence="4 5" key="1">
    <citation type="submission" date="2009-08" db="EMBL/GenBank/DDBJ databases">
        <title>The Genome Sequence of Spizellomyces punctatus strain DAOM BR117.</title>
        <authorList>
            <consortium name="The Broad Institute Genome Sequencing Platform"/>
            <person name="Russ C."/>
            <person name="Cuomo C."/>
            <person name="Shea T."/>
            <person name="Young S.K."/>
            <person name="Zeng Q."/>
            <person name="Koehrsen M."/>
            <person name="Haas B."/>
            <person name="Borodovsky M."/>
            <person name="Guigo R."/>
            <person name="Alvarado L."/>
            <person name="Berlin A."/>
            <person name="Bochicchio J."/>
            <person name="Borenstein D."/>
            <person name="Chapman S."/>
            <person name="Chen Z."/>
            <person name="Engels R."/>
            <person name="Freedman E."/>
            <person name="Gellesch M."/>
            <person name="Goldberg J."/>
            <person name="Griggs A."/>
            <person name="Gujja S."/>
            <person name="Heiman D."/>
            <person name="Hepburn T."/>
            <person name="Howarth C."/>
            <person name="Jen D."/>
            <person name="Larson L."/>
            <person name="Lewis B."/>
            <person name="Mehta T."/>
            <person name="Park D."/>
            <person name="Pearson M."/>
            <person name="Roberts A."/>
            <person name="Saif S."/>
            <person name="Shenoy N."/>
            <person name="Sisk P."/>
            <person name="Stolte C."/>
            <person name="Sykes S."/>
            <person name="Thomson T."/>
            <person name="Walk T."/>
            <person name="White J."/>
            <person name="Yandava C."/>
            <person name="Burger G."/>
            <person name="Gray M.W."/>
            <person name="Holland P.W.H."/>
            <person name="King N."/>
            <person name="Lang F.B.F."/>
            <person name="Roger A.J."/>
            <person name="Ruiz-Trillo I."/>
            <person name="Lander E."/>
            <person name="Nusbaum C."/>
        </authorList>
    </citation>
    <scope>NUCLEOTIDE SEQUENCE [LARGE SCALE GENOMIC DNA]</scope>
    <source>
        <strain evidence="4 5">DAOM BR117</strain>
    </source>
</reference>
<feature type="compositionally biased region" description="Polar residues" evidence="2">
    <location>
        <begin position="982"/>
        <end position="992"/>
    </location>
</feature>
<dbReference type="OrthoDB" id="2149786at2759"/>
<keyword evidence="1" id="KW-0479">Metal-binding</keyword>
<proteinExistence type="predicted"/>
<evidence type="ECO:0000259" key="3">
    <source>
        <dbReference type="PROSITE" id="PS50157"/>
    </source>
</evidence>
<dbReference type="SMART" id="SM00355">
    <property type="entry name" value="ZnF_C2H2"/>
    <property type="match status" value="1"/>
</dbReference>
<gene>
    <name evidence="4" type="ORF">SPPG_05014</name>
</gene>
<dbReference type="GO" id="GO:0008270">
    <property type="term" value="F:zinc ion binding"/>
    <property type="evidence" value="ECO:0007669"/>
    <property type="project" value="UniProtKB-KW"/>
</dbReference>
<keyword evidence="1" id="KW-0862">Zinc</keyword>
<dbReference type="RefSeq" id="XP_016607668.1">
    <property type="nucleotide sequence ID" value="XM_016753254.1"/>
</dbReference>
<dbReference type="Proteomes" id="UP000053201">
    <property type="component" value="Unassembled WGS sequence"/>
</dbReference>